<dbReference type="InterPro" id="IPR023346">
    <property type="entry name" value="Lysozyme-like_dom_sf"/>
</dbReference>
<feature type="domain" description="Transglycosylase SLT" evidence="3">
    <location>
        <begin position="116"/>
        <end position="216"/>
    </location>
</feature>
<feature type="transmembrane region" description="Helical" evidence="2">
    <location>
        <begin position="7"/>
        <end position="26"/>
    </location>
</feature>
<comment type="similarity">
    <text evidence="1">Belongs to the transglycosylase Slt family.</text>
</comment>
<evidence type="ECO:0000259" key="3">
    <source>
        <dbReference type="Pfam" id="PF01464"/>
    </source>
</evidence>
<dbReference type="Pfam" id="PF01464">
    <property type="entry name" value="SLT"/>
    <property type="match status" value="1"/>
</dbReference>
<keyword evidence="4" id="KW-0326">Glycosidase</keyword>
<dbReference type="GO" id="GO:0016798">
    <property type="term" value="F:hydrolase activity, acting on glycosyl bonds"/>
    <property type="evidence" value="ECO:0007669"/>
    <property type="project" value="UniProtKB-KW"/>
</dbReference>
<dbReference type="Gene3D" id="1.10.530.10">
    <property type="match status" value="1"/>
</dbReference>
<keyword evidence="2" id="KW-0812">Transmembrane</keyword>
<dbReference type="AlphaFoldDB" id="A0A6S6U139"/>
<evidence type="ECO:0000256" key="2">
    <source>
        <dbReference type="SAM" id="Phobius"/>
    </source>
</evidence>
<evidence type="ECO:0000256" key="1">
    <source>
        <dbReference type="ARBA" id="ARBA00007734"/>
    </source>
</evidence>
<dbReference type="PANTHER" id="PTHR37423">
    <property type="entry name" value="SOLUBLE LYTIC MUREIN TRANSGLYCOSYLASE-RELATED"/>
    <property type="match status" value="1"/>
</dbReference>
<keyword evidence="2" id="KW-0472">Membrane</keyword>
<reference evidence="4" key="1">
    <citation type="submission" date="2020-01" db="EMBL/GenBank/DDBJ databases">
        <authorList>
            <person name="Meier V. D."/>
            <person name="Meier V D."/>
        </authorList>
    </citation>
    <scope>NUCLEOTIDE SEQUENCE</scope>
    <source>
        <strain evidence="4">HLG_WM_MAG_10</strain>
    </source>
</reference>
<proteinExistence type="inferred from homology"/>
<keyword evidence="4" id="KW-0378">Hydrolase</keyword>
<sequence>MQKFKNLICYGLGAATVITIIMLTSYTRPDSFGQGPLLTSPSTAATTAAPKPNHAAQEVHAPEMPEAVDFAGEALPMDNFDAKERFDRELVSNCFRHSATFLFFKKANRYFPIIEPILKANGIPDDIKYLSVAESALSNAVSPAGARGFWQFMSGSAKERNLEVNSEIDERYHLEKATVAACKYLKEAYKDLGSWTLAAASYNMGKAGLKKRMTAQGGTTYFDLHLNSETSRYVSRIMAIKEIMKNPTRYGFHLEEKDLYPPMPNFKTVTVKGSIASLATFAKEQQTTYRMLKLYNPWLRSTSLTNKYKKTYLIKIPITE</sequence>
<keyword evidence="2" id="KW-1133">Transmembrane helix</keyword>
<dbReference type="SUPFAM" id="SSF53955">
    <property type="entry name" value="Lysozyme-like"/>
    <property type="match status" value="1"/>
</dbReference>
<dbReference type="EMBL" id="CACVAQ010000384">
    <property type="protein sequence ID" value="CAA6826622.1"/>
    <property type="molecule type" value="Genomic_DNA"/>
</dbReference>
<organism evidence="4">
    <name type="scientific">uncultured Aureispira sp</name>
    <dbReference type="NCBI Taxonomy" id="1331704"/>
    <lineage>
        <taxon>Bacteria</taxon>
        <taxon>Pseudomonadati</taxon>
        <taxon>Bacteroidota</taxon>
        <taxon>Saprospiria</taxon>
        <taxon>Saprospirales</taxon>
        <taxon>Saprospiraceae</taxon>
        <taxon>Aureispira</taxon>
        <taxon>environmental samples</taxon>
    </lineage>
</organism>
<dbReference type="PANTHER" id="PTHR37423:SF2">
    <property type="entry name" value="MEMBRANE-BOUND LYTIC MUREIN TRANSGLYCOSYLASE C"/>
    <property type="match status" value="1"/>
</dbReference>
<accession>A0A6S6U139</accession>
<gene>
    <name evidence="4" type="ORF">HELGO_WM20852</name>
</gene>
<evidence type="ECO:0000313" key="4">
    <source>
        <dbReference type="EMBL" id="CAA6826622.1"/>
    </source>
</evidence>
<dbReference type="InterPro" id="IPR008258">
    <property type="entry name" value="Transglycosylase_SLT_dom_1"/>
</dbReference>
<dbReference type="EC" id="3.2.1.-" evidence="4"/>
<protein>
    <submittedName>
        <fullName evidence="4">Membrane-bound lytic murein transglycosylase D (EC)</fullName>
        <ecNumber evidence="4">3.2.1.-</ecNumber>
    </submittedName>
</protein>
<dbReference type="CDD" id="cd16894">
    <property type="entry name" value="MltD-like"/>
    <property type="match status" value="1"/>
</dbReference>
<name>A0A6S6U139_9BACT</name>